<dbReference type="NCBIfam" id="TIGR04183">
    <property type="entry name" value="Por_Secre_tail"/>
    <property type="match status" value="1"/>
</dbReference>
<sequence>MCHLIQNVMRKLLFVSVLGLCFSLIGLTQETLVTTGFEGPGFDPGWTTGVSDAITTSPQPYPSTGLESWEQWDLTDPQGGFGYVHSGDSAAWIGATPNQTSIHDWLMTPKFKVPTGGSTLIKYWLWYHSEAMYVNKFYIMIYDYSKDAWEQGYLLANEFNSPLHYVEEYTFDLSQWKGKDIKVAFVKNGTYQMAMDDIRILNYQSLQEVEQEGIRIYPNPTTDRLMLDNVGDVSAIRIIDMYGRPLVVVGNAGSSKLSIDVSDLGRGNYVVDMQCKGHRKISRLITKE</sequence>
<dbReference type="Gene3D" id="2.60.120.200">
    <property type="match status" value="1"/>
</dbReference>
<dbReference type="Pfam" id="PF18962">
    <property type="entry name" value="Por_Secre_tail"/>
    <property type="match status" value="1"/>
</dbReference>
<dbReference type="STRING" id="242619.PG_0626"/>
<dbReference type="AlphaFoldDB" id="Q7MWI4"/>
<dbReference type="HOGENOM" id="CLU_965971_0_0_10"/>
<name>Q7MWI4_PORGI</name>
<dbReference type="EMBL" id="AE015924">
    <property type="protein sequence ID" value="AAQ65810.1"/>
    <property type="molecule type" value="Genomic_DNA"/>
</dbReference>
<evidence type="ECO:0000313" key="3">
    <source>
        <dbReference type="Proteomes" id="UP000000588"/>
    </source>
</evidence>
<dbReference type="PATRIC" id="fig|242619.8.peg.570"/>
<reference evidence="2 3" key="1">
    <citation type="journal article" date="2003" name="J. Bacteriol.">
        <title>Complete genome sequence of the oral pathogenic bacterium Porphyromonas gingivalis strain W83.</title>
        <authorList>
            <person name="Nelson K."/>
            <person name="Fleishmann R."/>
            <person name="DeBoy R."/>
            <person name="Paulsen I."/>
            <person name="Fouts D."/>
            <person name="Eisen J."/>
            <person name="Daugherty S."/>
            <person name="Dodson R."/>
            <person name="Durkin A."/>
            <person name="Gwinn M."/>
            <person name="Haft D."/>
            <person name="Kolonay J."/>
            <person name="Nelson W."/>
            <person name="White O."/>
            <person name="Mason T."/>
            <person name="Tallon L."/>
            <person name="Gray J."/>
            <person name="Granger D."/>
            <person name="Tettelin H."/>
            <person name="Dong H."/>
            <person name="Galvin J."/>
            <person name="Duncan M."/>
            <person name="Dewhirst F."/>
            <person name="Fraser C."/>
        </authorList>
    </citation>
    <scope>NUCLEOTIDE SEQUENCE [LARGE SCALE GENOMIC DNA]</scope>
    <source>
        <strain evidence="3">ATCC BAA-308 / W83</strain>
    </source>
</reference>
<dbReference type="NCBIfam" id="NF038128">
    <property type="entry name" value="choice_anch_J"/>
    <property type="match status" value="1"/>
</dbReference>
<dbReference type="KEGG" id="pgi:PG_0626"/>
<organism evidence="2 3">
    <name type="scientific">Porphyromonas gingivalis (strain ATCC BAA-308 / W83)</name>
    <dbReference type="NCBI Taxonomy" id="242619"/>
    <lineage>
        <taxon>Bacteria</taxon>
        <taxon>Pseudomonadati</taxon>
        <taxon>Bacteroidota</taxon>
        <taxon>Bacteroidia</taxon>
        <taxon>Bacteroidales</taxon>
        <taxon>Porphyromonadaceae</taxon>
        <taxon>Porphyromonas</taxon>
    </lineage>
</organism>
<feature type="domain" description="Secretion system C-terminal sorting" evidence="1">
    <location>
        <begin position="216"/>
        <end position="285"/>
    </location>
</feature>
<dbReference type="BioCyc" id="PGIN242619:G1G02-580-MONOMER"/>
<accession>Q7MWI4</accession>
<proteinExistence type="predicted"/>
<dbReference type="Proteomes" id="UP000000588">
    <property type="component" value="Chromosome"/>
</dbReference>
<dbReference type="SMR" id="Q7MWI4"/>
<dbReference type="InterPro" id="IPR026444">
    <property type="entry name" value="Secre_tail"/>
</dbReference>
<gene>
    <name evidence="2" type="ordered locus">PG_0626</name>
</gene>
<dbReference type="eggNOG" id="ENOG50332P9">
    <property type="taxonomic scope" value="Bacteria"/>
</dbReference>
<keyword evidence="3" id="KW-1185">Reference proteome</keyword>
<evidence type="ECO:0000313" key="2">
    <source>
        <dbReference type="EMBL" id="AAQ65810.1"/>
    </source>
</evidence>
<evidence type="ECO:0000259" key="1">
    <source>
        <dbReference type="Pfam" id="PF18962"/>
    </source>
</evidence>
<protein>
    <recommendedName>
        <fullName evidence="1">Secretion system C-terminal sorting domain-containing protein</fullName>
    </recommendedName>
</protein>
<dbReference type="EnsemblBacteria" id="AAQ65810">
    <property type="protein sequence ID" value="AAQ65810"/>
    <property type="gene ID" value="PG_0626"/>
</dbReference>